<evidence type="ECO:0000256" key="2">
    <source>
        <dbReference type="ARBA" id="ARBA00022475"/>
    </source>
</evidence>
<evidence type="ECO:0000313" key="7">
    <source>
        <dbReference type="EMBL" id="PZF77546.1"/>
    </source>
</evidence>
<dbReference type="Proteomes" id="UP000248795">
    <property type="component" value="Unassembled WGS sequence"/>
</dbReference>
<protein>
    <submittedName>
        <fullName evidence="7">Branched-chain amino acid ABC transporter permease</fullName>
    </submittedName>
</protein>
<feature type="transmembrane region" description="Helical" evidence="6">
    <location>
        <begin position="40"/>
        <end position="58"/>
    </location>
</feature>
<feature type="transmembrane region" description="Helical" evidence="6">
    <location>
        <begin position="12"/>
        <end position="34"/>
    </location>
</feature>
<dbReference type="CDD" id="cd06581">
    <property type="entry name" value="TM_PBP1_LivM_like"/>
    <property type="match status" value="1"/>
</dbReference>
<dbReference type="GO" id="GO:0005886">
    <property type="term" value="C:plasma membrane"/>
    <property type="evidence" value="ECO:0007669"/>
    <property type="project" value="UniProtKB-SubCell"/>
</dbReference>
<keyword evidence="5 6" id="KW-0472">Membrane</keyword>
<dbReference type="InterPro" id="IPR043428">
    <property type="entry name" value="LivM-like"/>
</dbReference>
<comment type="caution">
    <text evidence="7">The sequence shown here is derived from an EMBL/GenBank/DDBJ whole genome shotgun (WGS) entry which is preliminary data.</text>
</comment>
<proteinExistence type="predicted"/>
<feature type="transmembrane region" description="Helical" evidence="6">
    <location>
        <begin position="105"/>
        <end position="125"/>
    </location>
</feature>
<dbReference type="Pfam" id="PF02653">
    <property type="entry name" value="BPD_transp_2"/>
    <property type="match status" value="1"/>
</dbReference>
<keyword evidence="8" id="KW-1185">Reference proteome</keyword>
<gene>
    <name evidence="7" type="ORF">DK847_09570</name>
</gene>
<feature type="transmembrane region" description="Helical" evidence="6">
    <location>
        <begin position="222"/>
        <end position="244"/>
    </location>
</feature>
<evidence type="ECO:0000256" key="3">
    <source>
        <dbReference type="ARBA" id="ARBA00022692"/>
    </source>
</evidence>
<sequence>MADRPSILARTWSTPVILIVILAALQVAALAVGSGPFNQTIIEIFIRVVLVVGLYVFIGNSGVISFGHIGFTCLGAYMTAWLTMLPAIKKSKLKGLPDIILNNKLAYGWGLLAAVIFAALAAYIVGKVLMRLSGIAASIATFAVLAVIIQVYSNWDSVTGAQSSVVGIPIVRVVWPYFLCAIVVVLVAYAHQISRSGLALRAARDEATAAAASGVNIPRERLIAFTISGGIMGLGGALFAHSVGVVTPDTFYLGLTFITLSMLVVGGMNSLSGAVLGVVILSIIIQLLRWMEKGVDVGGTSFALPLGVQEIAIGVVMIVILMYRPSGLTKNRELVWPSRKLSPKGRPAAPADGKTA</sequence>
<accession>A0A2W2BVN6</accession>
<dbReference type="EMBL" id="QKVK01000003">
    <property type="protein sequence ID" value="PZF77546.1"/>
    <property type="molecule type" value="Genomic_DNA"/>
</dbReference>
<evidence type="ECO:0000256" key="4">
    <source>
        <dbReference type="ARBA" id="ARBA00022989"/>
    </source>
</evidence>
<evidence type="ECO:0000256" key="6">
    <source>
        <dbReference type="SAM" id="Phobius"/>
    </source>
</evidence>
<keyword evidence="4 6" id="KW-1133">Transmembrane helix</keyword>
<dbReference type="GO" id="GO:0015658">
    <property type="term" value="F:branched-chain amino acid transmembrane transporter activity"/>
    <property type="evidence" value="ECO:0007669"/>
    <property type="project" value="InterPro"/>
</dbReference>
<comment type="subcellular location">
    <subcellularLocation>
        <location evidence="1">Cell membrane</location>
        <topology evidence="1">Multi-pass membrane protein</topology>
    </subcellularLocation>
</comment>
<evidence type="ECO:0000256" key="5">
    <source>
        <dbReference type="ARBA" id="ARBA00023136"/>
    </source>
</evidence>
<keyword evidence="3 6" id="KW-0812">Transmembrane</keyword>
<name>A0A2W2BVN6_9HYPH</name>
<dbReference type="PANTHER" id="PTHR30482:SF10">
    <property type="entry name" value="HIGH-AFFINITY BRANCHED-CHAIN AMINO ACID TRANSPORT PROTEIN BRAE"/>
    <property type="match status" value="1"/>
</dbReference>
<reference evidence="8" key="1">
    <citation type="submission" date="2018-06" db="EMBL/GenBank/DDBJ databases">
        <title>Aestuariibacter litoralis strain KCTC 52945T.</title>
        <authorList>
            <person name="Li X."/>
            <person name="Salam N."/>
            <person name="Li J.-L."/>
            <person name="Chen Y.-M."/>
            <person name="Yang Z.-W."/>
            <person name="Zhang L.-Y."/>
            <person name="Han M.-X."/>
            <person name="Xiao M."/>
            <person name="Li W.-J."/>
        </authorList>
    </citation>
    <scope>NUCLEOTIDE SEQUENCE [LARGE SCALE GENOMIC DNA]</scope>
    <source>
        <strain evidence="8">KCTC 52945</strain>
    </source>
</reference>
<organism evidence="7 8">
    <name type="scientific">Aestuariivirga litoralis</name>
    <dbReference type="NCBI Taxonomy" id="2650924"/>
    <lineage>
        <taxon>Bacteria</taxon>
        <taxon>Pseudomonadati</taxon>
        <taxon>Pseudomonadota</taxon>
        <taxon>Alphaproteobacteria</taxon>
        <taxon>Hyphomicrobiales</taxon>
        <taxon>Aestuariivirgaceae</taxon>
        <taxon>Aestuariivirga</taxon>
    </lineage>
</organism>
<feature type="transmembrane region" description="Helical" evidence="6">
    <location>
        <begin position="173"/>
        <end position="191"/>
    </location>
</feature>
<dbReference type="RefSeq" id="WP_111198068.1">
    <property type="nucleotide sequence ID" value="NZ_QKVK01000003.1"/>
</dbReference>
<feature type="transmembrane region" description="Helical" evidence="6">
    <location>
        <begin position="250"/>
        <end position="267"/>
    </location>
</feature>
<evidence type="ECO:0000256" key="1">
    <source>
        <dbReference type="ARBA" id="ARBA00004651"/>
    </source>
</evidence>
<feature type="transmembrane region" description="Helical" evidence="6">
    <location>
        <begin position="65"/>
        <end position="85"/>
    </location>
</feature>
<feature type="transmembrane region" description="Helical" evidence="6">
    <location>
        <begin position="132"/>
        <end position="153"/>
    </location>
</feature>
<feature type="transmembrane region" description="Helical" evidence="6">
    <location>
        <begin position="303"/>
        <end position="323"/>
    </location>
</feature>
<dbReference type="PANTHER" id="PTHR30482">
    <property type="entry name" value="HIGH-AFFINITY BRANCHED-CHAIN AMINO ACID TRANSPORT SYSTEM PERMEASE"/>
    <property type="match status" value="1"/>
</dbReference>
<keyword evidence="2" id="KW-1003">Cell membrane</keyword>
<feature type="transmembrane region" description="Helical" evidence="6">
    <location>
        <begin position="274"/>
        <end position="291"/>
    </location>
</feature>
<dbReference type="AlphaFoldDB" id="A0A2W2BVN6"/>
<evidence type="ECO:0000313" key="8">
    <source>
        <dbReference type="Proteomes" id="UP000248795"/>
    </source>
</evidence>
<dbReference type="InterPro" id="IPR001851">
    <property type="entry name" value="ABC_transp_permease"/>
</dbReference>